<dbReference type="AlphaFoldDB" id="A0A420WMQ8"/>
<dbReference type="Gene3D" id="3.40.50.880">
    <property type="match status" value="1"/>
</dbReference>
<gene>
    <name evidence="2" type="ORF">BCL74_0029</name>
</gene>
<name>A0A420WMQ8_9PROT</name>
<dbReference type="InterPro" id="IPR029062">
    <property type="entry name" value="Class_I_gatase-like"/>
</dbReference>
<organism evidence="2 3">
    <name type="scientific">Oceanibaculum indicum</name>
    <dbReference type="NCBI Taxonomy" id="526216"/>
    <lineage>
        <taxon>Bacteria</taxon>
        <taxon>Pseudomonadati</taxon>
        <taxon>Pseudomonadota</taxon>
        <taxon>Alphaproteobacteria</taxon>
        <taxon>Rhodospirillales</taxon>
        <taxon>Oceanibaculaceae</taxon>
        <taxon>Oceanibaculum</taxon>
    </lineage>
</organism>
<dbReference type="Proteomes" id="UP000277424">
    <property type="component" value="Unassembled WGS sequence"/>
</dbReference>
<dbReference type="InterPro" id="IPR017926">
    <property type="entry name" value="GATASE"/>
</dbReference>
<accession>A0A420WMQ8</accession>
<sequence length="234" mass="25091">MTRRTVQAIRHIGFEDLGSFALPMQEAGYDIDYIDVAERSPATLDPLGADLLVVLGGPIGVYDHEAYPVVTDEIRLLQARLAADRPTLGICLGAQLMAAALGARVYPGPAREIGWSALDLSDRATPNPLAALDDIPVLHWHGDTFDLPAGTTVLASTPLCANQAFSRGPNILGLQFHPEVLGARFEHWLLGHASELATAGISPEVLRQDTRRYAAGLEQAGAAVLTGWLSRLTR</sequence>
<reference evidence="2 3" key="1">
    <citation type="submission" date="2018-10" db="EMBL/GenBank/DDBJ databases">
        <title>Comparative analysis of microorganisms from saline springs in Andes Mountain Range, Colombia.</title>
        <authorList>
            <person name="Rubin E."/>
        </authorList>
    </citation>
    <scope>NUCLEOTIDE SEQUENCE [LARGE SCALE GENOMIC DNA]</scope>
    <source>
        <strain evidence="2 3">USBA 36</strain>
    </source>
</reference>
<dbReference type="PROSITE" id="PS51273">
    <property type="entry name" value="GATASE_TYPE_1"/>
    <property type="match status" value="1"/>
</dbReference>
<dbReference type="CDD" id="cd01741">
    <property type="entry name" value="GATase1_1"/>
    <property type="match status" value="1"/>
</dbReference>
<dbReference type="OrthoDB" id="7365442at2"/>
<protein>
    <submittedName>
        <fullName evidence="2">GMP synthase (Glutamine-hydrolysing)</fullName>
    </submittedName>
</protein>
<dbReference type="PANTHER" id="PTHR42695:SF5">
    <property type="entry name" value="GLUTAMINE AMIDOTRANSFERASE YLR126C-RELATED"/>
    <property type="match status" value="1"/>
</dbReference>
<dbReference type="NCBIfam" id="NF005458">
    <property type="entry name" value="PRK07053.1"/>
    <property type="match status" value="1"/>
</dbReference>
<evidence type="ECO:0000313" key="2">
    <source>
        <dbReference type="EMBL" id="RKQ72270.1"/>
    </source>
</evidence>
<dbReference type="RefSeq" id="WP_121216652.1">
    <property type="nucleotide sequence ID" value="NZ_RBIG01000001.1"/>
</dbReference>
<dbReference type="SUPFAM" id="SSF52317">
    <property type="entry name" value="Class I glutamine amidotransferase-like"/>
    <property type="match status" value="1"/>
</dbReference>
<evidence type="ECO:0000259" key="1">
    <source>
        <dbReference type="Pfam" id="PF00117"/>
    </source>
</evidence>
<proteinExistence type="predicted"/>
<evidence type="ECO:0000313" key="3">
    <source>
        <dbReference type="Proteomes" id="UP000277424"/>
    </source>
</evidence>
<dbReference type="PANTHER" id="PTHR42695">
    <property type="entry name" value="GLUTAMINE AMIDOTRANSFERASE YLR126C-RELATED"/>
    <property type="match status" value="1"/>
</dbReference>
<dbReference type="EMBL" id="RBIG01000001">
    <property type="protein sequence ID" value="RKQ72270.1"/>
    <property type="molecule type" value="Genomic_DNA"/>
</dbReference>
<dbReference type="InterPro" id="IPR044992">
    <property type="entry name" value="ChyE-like"/>
</dbReference>
<dbReference type="Pfam" id="PF00117">
    <property type="entry name" value="GATase"/>
    <property type="match status" value="1"/>
</dbReference>
<dbReference type="GO" id="GO:0005829">
    <property type="term" value="C:cytosol"/>
    <property type="evidence" value="ECO:0007669"/>
    <property type="project" value="TreeGrafter"/>
</dbReference>
<feature type="domain" description="Glutamine amidotransferase" evidence="1">
    <location>
        <begin position="28"/>
        <end position="185"/>
    </location>
</feature>
<comment type="caution">
    <text evidence="2">The sequence shown here is derived from an EMBL/GenBank/DDBJ whole genome shotgun (WGS) entry which is preliminary data.</text>
</comment>